<comment type="caution">
    <text evidence="9">The sequence shown here is derived from an EMBL/GenBank/DDBJ whole genome shotgun (WGS) entry which is preliminary data.</text>
</comment>
<reference evidence="9 10" key="1">
    <citation type="submission" date="2020-06" db="EMBL/GenBank/DDBJ databases">
        <title>High-quality draft genome of sulfate reducer Desulfobacter latus type strain AcrS2 isolated from marine sediment.</title>
        <authorList>
            <person name="Hoppe M."/>
            <person name="Larsen C.K."/>
            <person name="Marshall I.P.G."/>
            <person name="Schramm A."/>
            <person name="Marietou A.G."/>
        </authorList>
    </citation>
    <scope>NUCLEOTIDE SEQUENCE [LARGE SCALE GENOMIC DNA]</scope>
    <source>
        <strain evidence="9 10">AcRS2</strain>
    </source>
</reference>
<organism evidence="9 10">
    <name type="scientific">Desulfobacter latus</name>
    <dbReference type="NCBI Taxonomy" id="2292"/>
    <lineage>
        <taxon>Bacteria</taxon>
        <taxon>Pseudomonadati</taxon>
        <taxon>Thermodesulfobacteriota</taxon>
        <taxon>Desulfobacteria</taxon>
        <taxon>Desulfobacterales</taxon>
        <taxon>Desulfobacteraceae</taxon>
        <taxon>Desulfobacter</taxon>
    </lineage>
</organism>
<evidence type="ECO:0000313" key="10">
    <source>
        <dbReference type="Proteomes" id="UP000553343"/>
    </source>
</evidence>
<dbReference type="Proteomes" id="UP000553343">
    <property type="component" value="Unassembled WGS sequence"/>
</dbReference>
<dbReference type="GO" id="GO:0051539">
    <property type="term" value="F:4 iron, 4 sulfur cluster binding"/>
    <property type="evidence" value="ECO:0007669"/>
    <property type="project" value="UniProtKB-KW"/>
</dbReference>
<dbReference type="SUPFAM" id="SSF54862">
    <property type="entry name" value="4Fe-4S ferredoxins"/>
    <property type="match status" value="2"/>
</dbReference>
<evidence type="ECO:0000256" key="6">
    <source>
        <dbReference type="ARBA" id="ARBA00023014"/>
    </source>
</evidence>
<dbReference type="PANTHER" id="PTHR30176:SF3">
    <property type="entry name" value="FERREDOXIN-TYPE PROTEIN NAPH"/>
    <property type="match status" value="1"/>
</dbReference>
<feature type="domain" description="4Fe-4S ferredoxin-type" evidence="8">
    <location>
        <begin position="478"/>
        <end position="510"/>
    </location>
</feature>
<evidence type="ECO:0000256" key="2">
    <source>
        <dbReference type="ARBA" id="ARBA00022485"/>
    </source>
</evidence>
<dbReference type="Pfam" id="PF12801">
    <property type="entry name" value="Fer4_5"/>
    <property type="match status" value="2"/>
</dbReference>
<keyword evidence="6" id="KW-0411">Iron-sulfur</keyword>
<keyword evidence="1" id="KW-0813">Transport</keyword>
<keyword evidence="7" id="KW-0472">Membrane</keyword>
<sequence>MNPLVLKSLRVCLALAFFVGTALLFLDIRDTDVRLVADKLLFLQFVPSLLKFMNHAAVGAAGFMVVLGITFIFGRIYCSAICPLGIFQDMIFRVFSKKGASAGKKTKSAAFRYSPPRNILRYSMLLATLLFFAAGTSLVLNLLDPFSSFGRMMTHLFQPVVIFLNNISVSLAETLGSHALYRVRLPAVAPLSFGIALATFMLIGWMSVRHGRLYCNTLCPVGTLLGLVSKFSIVRVGIHAGACRSCGACRRVCKAGCIDVKTKQVDVSRCVACFNCLSACPDQAMVYQSRFRKHLPRPSHKSAAQNRRNFMLTLAAGSLGMAAGRINAAPNSPPIQPRPTTIAENKTCPLSPPGSVGIERYTSICTACHLCVSACPSGLLTPSISAFGLSNMMQPRMNFNRGHCNFDCTVCSNICPSGAILPLTIAQKQQTQVGVAKFIKENCVVYTDNTNCGACSEHCPTKAVTMVPYINAAGRNLVIPKMNEAICVGCGGCEHACPTRPYKAIYVDGNLLHKTAEKPQEKKLEQETSQDFPF</sequence>
<evidence type="ECO:0000313" key="9">
    <source>
        <dbReference type="EMBL" id="NWH06750.1"/>
    </source>
</evidence>
<accession>A0A850T312</accession>
<keyword evidence="5" id="KW-0408">Iron</keyword>
<dbReference type="AlphaFoldDB" id="A0A850T312"/>
<gene>
    <name evidence="9" type="ORF">HXW94_17490</name>
</gene>
<dbReference type="PROSITE" id="PS51379">
    <property type="entry name" value="4FE4S_FER_2"/>
    <property type="match status" value="6"/>
</dbReference>
<dbReference type="RefSeq" id="WP_178368202.1">
    <property type="nucleotide sequence ID" value="NZ_JACADJ010000106.1"/>
</dbReference>
<keyword evidence="2" id="KW-0004">4Fe-4S</keyword>
<dbReference type="GO" id="GO:0005886">
    <property type="term" value="C:plasma membrane"/>
    <property type="evidence" value="ECO:0007669"/>
    <property type="project" value="TreeGrafter"/>
</dbReference>
<dbReference type="InterPro" id="IPR017900">
    <property type="entry name" value="4Fe4S_Fe_S_CS"/>
</dbReference>
<dbReference type="InterPro" id="IPR017896">
    <property type="entry name" value="4Fe4S_Fe-S-bd"/>
</dbReference>
<evidence type="ECO:0000259" key="8">
    <source>
        <dbReference type="PROSITE" id="PS51379"/>
    </source>
</evidence>
<feature type="transmembrane region" description="Helical" evidence="7">
    <location>
        <begin position="55"/>
        <end position="78"/>
    </location>
</feature>
<dbReference type="Gene3D" id="3.30.70.20">
    <property type="match status" value="3"/>
</dbReference>
<evidence type="ECO:0000256" key="7">
    <source>
        <dbReference type="SAM" id="Phobius"/>
    </source>
</evidence>
<evidence type="ECO:0000256" key="1">
    <source>
        <dbReference type="ARBA" id="ARBA00022448"/>
    </source>
</evidence>
<dbReference type="Pfam" id="PF12838">
    <property type="entry name" value="Fer4_7"/>
    <property type="match status" value="2"/>
</dbReference>
<feature type="domain" description="4Fe-4S ferredoxin-type" evidence="8">
    <location>
        <begin position="234"/>
        <end position="260"/>
    </location>
</feature>
<keyword evidence="7" id="KW-1133">Transmembrane helix</keyword>
<keyword evidence="4" id="KW-0249">Electron transport</keyword>
<keyword evidence="7" id="KW-0812">Transmembrane</keyword>
<dbReference type="InterPro" id="IPR051684">
    <property type="entry name" value="Electron_Trans/Redox"/>
</dbReference>
<evidence type="ECO:0000256" key="4">
    <source>
        <dbReference type="ARBA" id="ARBA00022982"/>
    </source>
</evidence>
<feature type="domain" description="4Fe-4S ferredoxin-type" evidence="8">
    <location>
        <begin position="395"/>
        <end position="425"/>
    </location>
</feature>
<proteinExistence type="predicted"/>
<keyword evidence="3" id="KW-0479">Metal-binding</keyword>
<evidence type="ECO:0000256" key="5">
    <source>
        <dbReference type="ARBA" id="ARBA00023004"/>
    </source>
</evidence>
<protein>
    <submittedName>
        <fullName evidence="9">4Fe-4S dicluster domain-containing protein</fullName>
    </submittedName>
</protein>
<dbReference type="EMBL" id="JACADJ010000106">
    <property type="protein sequence ID" value="NWH06750.1"/>
    <property type="molecule type" value="Genomic_DNA"/>
</dbReference>
<feature type="domain" description="4Fe-4S ferredoxin-type" evidence="8">
    <location>
        <begin position="261"/>
        <end position="290"/>
    </location>
</feature>
<name>A0A850T312_9BACT</name>
<feature type="domain" description="4Fe-4S ferredoxin-type" evidence="8">
    <location>
        <begin position="356"/>
        <end position="385"/>
    </location>
</feature>
<dbReference type="GO" id="GO:0046872">
    <property type="term" value="F:metal ion binding"/>
    <property type="evidence" value="ECO:0007669"/>
    <property type="project" value="UniProtKB-KW"/>
</dbReference>
<dbReference type="PANTHER" id="PTHR30176">
    <property type="entry name" value="FERREDOXIN-TYPE PROTEIN NAPH"/>
    <property type="match status" value="1"/>
</dbReference>
<feature type="transmembrane region" description="Helical" evidence="7">
    <location>
        <begin position="155"/>
        <end position="175"/>
    </location>
</feature>
<feature type="transmembrane region" description="Helical" evidence="7">
    <location>
        <begin position="122"/>
        <end position="143"/>
    </location>
</feature>
<feature type="domain" description="4Fe-4S ferredoxin-type" evidence="8">
    <location>
        <begin position="440"/>
        <end position="469"/>
    </location>
</feature>
<dbReference type="PROSITE" id="PS00198">
    <property type="entry name" value="4FE4S_FER_1"/>
    <property type="match status" value="3"/>
</dbReference>
<keyword evidence="10" id="KW-1185">Reference proteome</keyword>
<dbReference type="CDD" id="cd16373">
    <property type="entry name" value="DMSOR_beta_like"/>
    <property type="match status" value="1"/>
</dbReference>
<feature type="transmembrane region" description="Helical" evidence="7">
    <location>
        <begin position="187"/>
        <end position="208"/>
    </location>
</feature>
<evidence type="ECO:0000256" key="3">
    <source>
        <dbReference type="ARBA" id="ARBA00022723"/>
    </source>
</evidence>